<dbReference type="EC" id="1.1.1.85" evidence="14"/>
<evidence type="ECO:0000256" key="14">
    <source>
        <dbReference type="HAMAP-Rule" id="MF_01035"/>
    </source>
</evidence>
<comment type="similarity">
    <text evidence="14">Belongs to the isocitrate and isopropylmalate dehydrogenases family. LeuB type 2 subfamily.</text>
</comment>
<organism evidence="16 17">
    <name type="scientific">Bifidobacterium commune</name>
    <dbReference type="NCBI Taxonomy" id="1505727"/>
    <lineage>
        <taxon>Bacteria</taxon>
        <taxon>Bacillati</taxon>
        <taxon>Actinomycetota</taxon>
        <taxon>Actinomycetes</taxon>
        <taxon>Bifidobacteriales</taxon>
        <taxon>Bifidobacteriaceae</taxon>
        <taxon>Bifidobacterium</taxon>
    </lineage>
</organism>
<comment type="catalytic activity">
    <reaction evidence="1 14">
        <text>(2R,3S)-3-isopropylmalate + NAD(+) = 4-methyl-2-oxopentanoate + CO2 + NADH</text>
        <dbReference type="Rhea" id="RHEA:32271"/>
        <dbReference type="ChEBI" id="CHEBI:16526"/>
        <dbReference type="ChEBI" id="CHEBI:17865"/>
        <dbReference type="ChEBI" id="CHEBI:35121"/>
        <dbReference type="ChEBI" id="CHEBI:57540"/>
        <dbReference type="ChEBI" id="CHEBI:57945"/>
        <dbReference type="EC" id="1.1.1.85"/>
    </reaction>
</comment>
<dbReference type="Proteomes" id="UP000242610">
    <property type="component" value="Unassembled WGS sequence"/>
</dbReference>
<dbReference type="HAMAP" id="MF_01035">
    <property type="entry name" value="LeuB_type2"/>
    <property type="match status" value="1"/>
</dbReference>
<feature type="site" description="Important for catalysis" evidence="14">
    <location>
        <position position="187"/>
    </location>
</feature>
<comment type="cofactor">
    <cofactor evidence="2">
        <name>Mn(2+)</name>
        <dbReference type="ChEBI" id="CHEBI:29035"/>
    </cofactor>
</comment>
<dbReference type="GO" id="GO:0046872">
    <property type="term" value="F:metal ion binding"/>
    <property type="evidence" value="ECO:0007669"/>
    <property type="project" value="UniProtKB-KW"/>
</dbReference>
<gene>
    <name evidence="14" type="primary">leuB</name>
    <name evidence="16" type="ORF">GA0061077_0908</name>
</gene>
<feature type="domain" description="Isopropylmalate dehydrogenase-like" evidence="15">
    <location>
        <begin position="8"/>
        <end position="341"/>
    </location>
</feature>
<evidence type="ECO:0000256" key="9">
    <source>
        <dbReference type="ARBA" id="ARBA00022842"/>
    </source>
</evidence>
<keyword evidence="10 14" id="KW-0560">Oxidoreductase</keyword>
<keyword evidence="7 14" id="KW-0028">Amino-acid biosynthesis</keyword>
<keyword evidence="13 14" id="KW-0100">Branched-chain amino acid biosynthesis</keyword>
<comment type="pathway">
    <text evidence="14">Amino-acid biosynthesis; L-leucine biosynthesis; L-leucine from 3-methyl-2-oxobutanoate: step 3/4.</text>
</comment>
<evidence type="ECO:0000256" key="7">
    <source>
        <dbReference type="ARBA" id="ARBA00022605"/>
    </source>
</evidence>
<dbReference type="InterPro" id="IPR050501">
    <property type="entry name" value="ICDH/IPMDH"/>
</dbReference>
<comment type="similarity">
    <text evidence="3">Belongs to the isocitrate and isopropylmalate dehydrogenases family. LeuB type 1 subfamily.</text>
</comment>
<keyword evidence="12 14" id="KW-0464">Manganese</keyword>
<dbReference type="AlphaFoldDB" id="A0A1C4H5A2"/>
<evidence type="ECO:0000259" key="15">
    <source>
        <dbReference type="SMART" id="SM01329"/>
    </source>
</evidence>
<comment type="cofactor">
    <cofactor evidence="14">
        <name>Mg(2+)</name>
        <dbReference type="ChEBI" id="CHEBI:18420"/>
    </cofactor>
    <cofactor evidence="14">
        <name>Mn(2+)</name>
        <dbReference type="ChEBI" id="CHEBI:29035"/>
    </cofactor>
    <text evidence="14">Binds 1 Mg(2+) or Mn(2+) ion per subunit.</text>
</comment>
<feature type="binding site" evidence="14">
    <location>
        <position position="106"/>
    </location>
    <ligand>
        <name>substrate</name>
    </ligand>
</feature>
<feature type="binding site" evidence="14">
    <location>
        <position position="248"/>
    </location>
    <ligand>
        <name>Mg(2+)</name>
        <dbReference type="ChEBI" id="CHEBI:18420"/>
    </ligand>
</feature>
<evidence type="ECO:0000256" key="4">
    <source>
        <dbReference type="ARBA" id="ARBA00011738"/>
    </source>
</evidence>
<evidence type="ECO:0000256" key="1">
    <source>
        <dbReference type="ARBA" id="ARBA00000624"/>
    </source>
</evidence>
<dbReference type="SMART" id="SM01329">
    <property type="entry name" value="Iso_dh"/>
    <property type="match status" value="1"/>
</dbReference>
<feature type="binding site" evidence="14">
    <location>
        <position position="244"/>
    </location>
    <ligand>
        <name>Mg(2+)</name>
        <dbReference type="ChEBI" id="CHEBI:18420"/>
    </ligand>
</feature>
<sequence length="345" mass="37636">MSTNKTYHIAVIPGDGIGKEIIPPAQQVMEKVTQGVADFEYENFDLGAERYLRDGVILPDEELERIKKTDAILLGAIGDPRVHAGVLERGLLLKLRFALDQYVNLRPSKLYPGVESPLRNPGDIDFVVVREGTEGLYCGAGGDIRKGTAQEVATEVSINTAYGVERVVRYAFELAMKRKKHVTLVHKKNVLVNAGDMWQRIVDEVGAEYPEVFHDYLHIDAATIFMVTDPSRFDVLLTDNLFGDIITDEAGSVVGGIGYSASGCINASNEYPSMFEPIHGSAPDIAGKGIANPTATILSTAMLLRHLGMDEPAAQIEAVVEADIAQNAQTKRTTEEVGRDILARL</sequence>
<comment type="subcellular location">
    <subcellularLocation>
        <location evidence="14">Cytoplasm</location>
    </subcellularLocation>
</comment>
<evidence type="ECO:0000313" key="16">
    <source>
        <dbReference type="EMBL" id="SCC79971.1"/>
    </source>
</evidence>
<dbReference type="InterPro" id="IPR024084">
    <property type="entry name" value="IsoPropMal-DH-like_dom"/>
</dbReference>
<evidence type="ECO:0000256" key="5">
    <source>
        <dbReference type="ARBA" id="ARBA00022430"/>
    </source>
</evidence>
<dbReference type="PANTHER" id="PTHR43275:SF1">
    <property type="entry name" value="D-MALATE DEHYDROGENASE [DECARBOXYLATING]"/>
    <property type="match status" value="1"/>
</dbReference>
<keyword evidence="8 14" id="KW-0479">Metal-binding</keyword>
<feature type="binding site" evidence="14">
    <location>
        <position position="220"/>
    </location>
    <ligand>
        <name>substrate</name>
    </ligand>
</feature>
<dbReference type="UniPathway" id="UPA00048">
    <property type="reaction ID" value="UER00072"/>
</dbReference>
<dbReference type="OrthoDB" id="5289857at2"/>
<dbReference type="Gene3D" id="3.40.718.10">
    <property type="entry name" value="Isopropylmalate Dehydrogenase"/>
    <property type="match status" value="1"/>
</dbReference>
<dbReference type="NCBIfam" id="NF002898">
    <property type="entry name" value="PRK03437.1"/>
    <property type="match status" value="1"/>
</dbReference>
<dbReference type="SUPFAM" id="SSF53659">
    <property type="entry name" value="Isocitrate/Isopropylmalate dehydrogenase-like"/>
    <property type="match status" value="1"/>
</dbReference>
<keyword evidence="5 14" id="KW-0432">Leucine biosynthesis</keyword>
<name>A0A1C4H5A2_9BIFI</name>
<evidence type="ECO:0000256" key="10">
    <source>
        <dbReference type="ARBA" id="ARBA00023002"/>
    </source>
</evidence>
<evidence type="ECO:0000256" key="3">
    <source>
        <dbReference type="ARBA" id="ARBA00008319"/>
    </source>
</evidence>
<keyword evidence="11 14" id="KW-0520">NAD</keyword>
<feature type="binding site" evidence="14">
    <location>
        <position position="96"/>
    </location>
    <ligand>
        <name>substrate</name>
    </ligand>
</feature>
<dbReference type="RefSeq" id="WP_091847769.1">
    <property type="nucleotide sequence ID" value="NZ_FMBL01000002.1"/>
</dbReference>
<dbReference type="Pfam" id="PF00180">
    <property type="entry name" value="Iso_dh"/>
    <property type="match status" value="1"/>
</dbReference>
<evidence type="ECO:0000256" key="11">
    <source>
        <dbReference type="ARBA" id="ARBA00023027"/>
    </source>
</evidence>
<feature type="binding site" evidence="14">
    <location>
        <begin position="280"/>
        <end position="292"/>
    </location>
    <ligand>
        <name>NAD(+)</name>
        <dbReference type="ChEBI" id="CHEBI:57540"/>
    </ligand>
</feature>
<reference evidence="17" key="1">
    <citation type="submission" date="2016-08" db="EMBL/GenBank/DDBJ databases">
        <authorList>
            <person name="Varghese N."/>
            <person name="Submissions Spin"/>
        </authorList>
    </citation>
    <scope>NUCLEOTIDE SEQUENCE [LARGE SCALE GENOMIC DNA]</scope>
    <source>
        <strain evidence="17">R-52791</strain>
    </source>
</reference>
<feature type="binding site" evidence="14">
    <location>
        <position position="220"/>
    </location>
    <ligand>
        <name>Mg(2+)</name>
        <dbReference type="ChEBI" id="CHEBI:18420"/>
    </ligand>
</feature>
<keyword evidence="9 14" id="KW-0460">Magnesium</keyword>
<comment type="function">
    <text evidence="14">Catalyzes the oxidation of 3-carboxy-2-hydroxy-4-methylpentanoate (3-isopropylmalate) to 3-carboxy-4-methyl-2-oxopentanoate. The product decarboxylates to 4-methyl-2 oxopentanoate.</text>
</comment>
<comment type="subunit">
    <text evidence="4 14">Homodimer.</text>
</comment>
<dbReference type="GO" id="GO:0003862">
    <property type="term" value="F:3-isopropylmalate dehydrogenase activity"/>
    <property type="evidence" value="ECO:0007669"/>
    <property type="project" value="UniProtKB-UniRule"/>
</dbReference>
<dbReference type="FunFam" id="3.40.718.10:FF:000006">
    <property type="entry name" value="3-isopropylmalate dehydrogenase"/>
    <property type="match status" value="1"/>
</dbReference>
<protein>
    <recommendedName>
        <fullName evidence="14">3-isopropylmalate dehydrogenase</fullName>
        <ecNumber evidence="14">1.1.1.85</ecNumber>
    </recommendedName>
    <alternativeName>
        <fullName evidence="14">3-IPM-DH</fullName>
    </alternativeName>
    <alternativeName>
        <fullName evidence="14">Beta-IPM dehydrogenase</fullName>
        <shortName evidence="14">IMDH</shortName>
    </alternativeName>
</protein>
<evidence type="ECO:0000313" key="17">
    <source>
        <dbReference type="Proteomes" id="UP000242610"/>
    </source>
</evidence>
<feature type="binding site" evidence="14">
    <location>
        <position position="130"/>
    </location>
    <ligand>
        <name>substrate</name>
    </ligand>
</feature>
<proteinExistence type="inferred from homology"/>
<dbReference type="STRING" id="1505727.GA0061077_0908"/>
<feature type="site" description="Important for catalysis" evidence="14">
    <location>
        <position position="137"/>
    </location>
</feature>
<evidence type="ECO:0000256" key="13">
    <source>
        <dbReference type="ARBA" id="ARBA00023304"/>
    </source>
</evidence>
<dbReference type="GO" id="GO:0009098">
    <property type="term" value="P:L-leucine biosynthetic process"/>
    <property type="evidence" value="ECO:0007669"/>
    <property type="project" value="UniProtKB-UniRule"/>
</dbReference>
<dbReference type="InterPro" id="IPR023698">
    <property type="entry name" value="LeuB_actb"/>
</dbReference>
<dbReference type="EMBL" id="FMBL01000002">
    <property type="protein sequence ID" value="SCC79971.1"/>
    <property type="molecule type" value="Genomic_DNA"/>
</dbReference>
<dbReference type="PANTHER" id="PTHR43275">
    <property type="entry name" value="D-MALATE DEHYDROGENASE [DECARBOXYLATING]"/>
    <property type="match status" value="1"/>
</dbReference>
<accession>A0A1C4H5A2</accession>
<keyword evidence="17" id="KW-1185">Reference proteome</keyword>
<evidence type="ECO:0000256" key="6">
    <source>
        <dbReference type="ARBA" id="ARBA00022490"/>
    </source>
</evidence>
<evidence type="ECO:0000256" key="12">
    <source>
        <dbReference type="ARBA" id="ARBA00023211"/>
    </source>
</evidence>
<evidence type="ECO:0000256" key="2">
    <source>
        <dbReference type="ARBA" id="ARBA00001936"/>
    </source>
</evidence>
<dbReference type="GO" id="GO:0005737">
    <property type="term" value="C:cytoplasm"/>
    <property type="evidence" value="ECO:0007669"/>
    <property type="project" value="UniProtKB-SubCell"/>
</dbReference>
<evidence type="ECO:0000256" key="8">
    <source>
        <dbReference type="ARBA" id="ARBA00022723"/>
    </source>
</evidence>
<keyword evidence="6 14" id="KW-0963">Cytoplasm</keyword>